<keyword evidence="1" id="KW-0472">Membrane</keyword>
<proteinExistence type="predicted"/>
<evidence type="ECO:0000256" key="1">
    <source>
        <dbReference type="SAM" id="Phobius"/>
    </source>
</evidence>
<protein>
    <submittedName>
        <fullName evidence="2">Uncharacterized protein</fullName>
    </submittedName>
</protein>
<accession>A0A3N0BY73</accession>
<name>A0A3N0BY73_9SPHI</name>
<keyword evidence="1" id="KW-1133">Transmembrane helix</keyword>
<evidence type="ECO:0000313" key="2">
    <source>
        <dbReference type="EMBL" id="RNL54212.1"/>
    </source>
</evidence>
<dbReference type="RefSeq" id="WP_123205529.1">
    <property type="nucleotide sequence ID" value="NZ_RBEE01000012.1"/>
</dbReference>
<organism evidence="2 3">
    <name type="scientific">Pedobacter jejuensis</name>
    <dbReference type="NCBI Taxonomy" id="1268550"/>
    <lineage>
        <taxon>Bacteria</taxon>
        <taxon>Pseudomonadati</taxon>
        <taxon>Bacteroidota</taxon>
        <taxon>Sphingobacteriia</taxon>
        <taxon>Sphingobacteriales</taxon>
        <taxon>Sphingobacteriaceae</taxon>
        <taxon>Pedobacter</taxon>
    </lineage>
</organism>
<keyword evidence="1" id="KW-0812">Transmembrane</keyword>
<dbReference type="AlphaFoldDB" id="A0A3N0BY73"/>
<dbReference type="EMBL" id="RBEE01000012">
    <property type="protein sequence ID" value="RNL54212.1"/>
    <property type="molecule type" value="Genomic_DNA"/>
</dbReference>
<sequence length="176" mass="20911">MNFTKALFCGFFLLSLSIYILFHDLFFNANELIKIKSKLENSEVSTEIKKVPKKYFGEDIYTYAVIRFKLKQVNQNFELLENITKLQSSENNMERLNSVLKDSEYISVFIRKSDLNNRFPDIYRIDADEYNAYNYEKKKSNQFTLFFILVGSSSFFFVIHFMILKIKSKESQDKTL</sequence>
<keyword evidence="3" id="KW-1185">Reference proteome</keyword>
<comment type="caution">
    <text evidence="2">The sequence shown here is derived from an EMBL/GenBank/DDBJ whole genome shotgun (WGS) entry which is preliminary data.</text>
</comment>
<gene>
    <name evidence="2" type="ORF">D7004_08965</name>
</gene>
<evidence type="ECO:0000313" key="3">
    <source>
        <dbReference type="Proteomes" id="UP000274046"/>
    </source>
</evidence>
<feature type="transmembrane region" description="Helical" evidence="1">
    <location>
        <begin position="143"/>
        <end position="164"/>
    </location>
</feature>
<dbReference type="Proteomes" id="UP000274046">
    <property type="component" value="Unassembled WGS sequence"/>
</dbReference>
<reference evidence="2 3" key="1">
    <citation type="submission" date="2018-10" db="EMBL/GenBank/DDBJ databases">
        <title>Genome sequencing of Pedobacter jejuensis TNB23.</title>
        <authorList>
            <person name="Cho Y.-J."/>
            <person name="Cho A."/>
            <person name="Kim O.-S."/>
        </authorList>
    </citation>
    <scope>NUCLEOTIDE SEQUENCE [LARGE SCALE GENOMIC DNA]</scope>
    <source>
        <strain evidence="2 3">TNB23</strain>
    </source>
</reference>